<dbReference type="PIRSF" id="PIRSF000193">
    <property type="entry name" value="Pyrrol-5-carb_rd"/>
    <property type="match status" value="1"/>
</dbReference>
<sequence length="277" mass="31207">MKWGIVGTGNMGTVLLHALTSSQAVNQDDVYLYNRTFMKAYALKKDYPKVHVVQMLDSLISECDFILLCAKPKEIIKLAKELKSEVRPEQCVISITSSVSVDHLNDILPCQVARMIPSITNRALSGVTLLTFPNNFDQEKKWMLLQTCKHFSKPVEVEEQHVRIASDIVSCGPAFLSFILEEMIQSAHKKTGIPVHQATTLVEQMVVGFGKLFEENIYDFSSLKEKVMVKGGITGEGMIALEHSFNDVFDEVFNATHTKFYNEKDHIDAIVNEHNLK</sequence>
<dbReference type="Gene3D" id="3.40.50.720">
    <property type="entry name" value="NAD(P)-binding Rossmann-like Domain"/>
    <property type="match status" value="1"/>
</dbReference>
<dbReference type="GO" id="GO:0055129">
    <property type="term" value="P:L-proline biosynthetic process"/>
    <property type="evidence" value="ECO:0007669"/>
    <property type="project" value="TreeGrafter"/>
</dbReference>
<dbReference type="NCBIfam" id="NF005814">
    <property type="entry name" value="PRK07680.1"/>
    <property type="match status" value="1"/>
</dbReference>
<dbReference type="OrthoDB" id="9805754at2"/>
<dbReference type="AlphaFoldDB" id="A0A4Y8ISF5"/>
<evidence type="ECO:0000259" key="2">
    <source>
        <dbReference type="Pfam" id="PF03807"/>
    </source>
</evidence>
<feature type="domain" description="Pyrroline-5-carboxylate reductase dimerisation" evidence="3">
    <location>
        <begin position="159"/>
        <end position="259"/>
    </location>
</feature>
<dbReference type="PANTHER" id="PTHR11645:SF51">
    <property type="entry name" value="COME OPERON PROTEIN 4"/>
    <property type="match status" value="1"/>
</dbReference>
<dbReference type="Proteomes" id="UP000297975">
    <property type="component" value="Unassembled WGS sequence"/>
</dbReference>
<dbReference type="Pfam" id="PF03807">
    <property type="entry name" value="F420_oxidored"/>
    <property type="match status" value="1"/>
</dbReference>
<name>A0A4Y8ISF5_9BACI</name>
<dbReference type="EMBL" id="SOPW01000001">
    <property type="protein sequence ID" value="TFB24868.1"/>
    <property type="molecule type" value="Genomic_DNA"/>
</dbReference>
<dbReference type="PANTHER" id="PTHR11645">
    <property type="entry name" value="PYRROLINE-5-CARBOXYLATE REDUCTASE"/>
    <property type="match status" value="1"/>
</dbReference>
<dbReference type="Pfam" id="PF14748">
    <property type="entry name" value="P5CR_dimer"/>
    <property type="match status" value="1"/>
</dbReference>
<dbReference type="InterPro" id="IPR036291">
    <property type="entry name" value="NAD(P)-bd_dom_sf"/>
</dbReference>
<evidence type="ECO:0000313" key="5">
    <source>
        <dbReference type="Proteomes" id="UP000297975"/>
    </source>
</evidence>
<dbReference type="GO" id="GO:0004735">
    <property type="term" value="F:pyrroline-5-carboxylate reductase activity"/>
    <property type="evidence" value="ECO:0007669"/>
    <property type="project" value="InterPro"/>
</dbReference>
<dbReference type="InterPro" id="IPR029036">
    <property type="entry name" value="P5CR_dimer"/>
</dbReference>
<dbReference type="Gene3D" id="1.10.3730.10">
    <property type="entry name" value="ProC C-terminal domain-like"/>
    <property type="match status" value="1"/>
</dbReference>
<keyword evidence="5" id="KW-1185">Reference proteome</keyword>
<dbReference type="InterPro" id="IPR028939">
    <property type="entry name" value="P5C_Rdtase_cat_N"/>
</dbReference>
<dbReference type="InterPro" id="IPR008927">
    <property type="entry name" value="6-PGluconate_DH-like_C_sf"/>
</dbReference>
<feature type="domain" description="Pyrroline-5-carboxylate reductase catalytic N-terminal" evidence="2">
    <location>
        <begin position="4"/>
        <end position="96"/>
    </location>
</feature>
<dbReference type="RefSeq" id="WP_134338330.1">
    <property type="nucleotide sequence ID" value="NZ_SOPW01000001.1"/>
</dbReference>
<protein>
    <submittedName>
        <fullName evidence="4">Late competence protein ComER</fullName>
    </submittedName>
</protein>
<evidence type="ECO:0000313" key="4">
    <source>
        <dbReference type="EMBL" id="TFB24868.1"/>
    </source>
</evidence>
<dbReference type="SUPFAM" id="SSF51735">
    <property type="entry name" value="NAD(P)-binding Rossmann-fold domains"/>
    <property type="match status" value="1"/>
</dbReference>
<gene>
    <name evidence="4" type="ORF">E3U55_00305</name>
</gene>
<comment type="similarity">
    <text evidence="1">Belongs to the pyrroline-5-carboxylate reductase family.</text>
</comment>
<evidence type="ECO:0000259" key="3">
    <source>
        <dbReference type="Pfam" id="PF14748"/>
    </source>
</evidence>
<proteinExistence type="inferred from homology"/>
<organism evidence="4 5">
    <name type="scientific">Filobacillus milosensis</name>
    <dbReference type="NCBI Taxonomy" id="94137"/>
    <lineage>
        <taxon>Bacteria</taxon>
        <taxon>Bacillati</taxon>
        <taxon>Bacillota</taxon>
        <taxon>Bacilli</taxon>
        <taxon>Bacillales</taxon>
        <taxon>Bacillaceae</taxon>
        <taxon>Filobacillus</taxon>
    </lineage>
</organism>
<dbReference type="InterPro" id="IPR000304">
    <property type="entry name" value="Pyrroline-COOH_reductase"/>
</dbReference>
<reference evidence="4 5" key="1">
    <citation type="submission" date="2019-03" db="EMBL/GenBank/DDBJ databases">
        <authorList>
            <person name="He R.-H."/>
        </authorList>
    </citation>
    <scope>NUCLEOTIDE SEQUENCE [LARGE SCALE GENOMIC DNA]</scope>
    <source>
        <strain evidence="5">SH 714</strain>
    </source>
</reference>
<accession>A0A4Y8ISF5</accession>
<comment type="caution">
    <text evidence="4">The sequence shown here is derived from an EMBL/GenBank/DDBJ whole genome shotgun (WGS) entry which is preliminary data.</text>
</comment>
<evidence type="ECO:0000256" key="1">
    <source>
        <dbReference type="ARBA" id="ARBA00005525"/>
    </source>
</evidence>
<dbReference type="SUPFAM" id="SSF48179">
    <property type="entry name" value="6-phosphogluconate dehydrogenase C-terminal domain-like"/>
    <property type="match status" value="1"/>
</dbReference>